<accession>A0A225DPE6</accession>
<dbReference type="GO" id="GO:0006465">
    <property type="term" value="P:signal peptide processing"/>
    <property type="evidence" value="ECO:0007669"/>
    <property type="project" value="InterPro"/>
</dbReference>
<organism evidence="5 6">
    <name type="scientific">Fimbriiglobus ruber</name>
    <dbReference type="NCBI Taxonomy" id="1908690"/>
    <lineage>
        <taxon>Bacteria</taxon>
        <taxon>Pseudomonadati</taxon>
        <taxon>Planctomycetota</taxon>
        <taxon>Planctomycetia</taxon>
        <taxon>Gemmatales</taxon>
        <taxon>Gemmataceae</taxon>
        <taxon>Fimbriiglobus</taxon>
    </lineage>
</organism>
<dbReference type="InterPro" id="IPR000223">
    <property type="entry name" value="Pept_S26A_signal_pept_1"/>
</dbReference>
<comment type="catalytic activity">
    <reaction evidence="3">
        <text>Cleavage of hydrophobic, N-terminal signal or leader sequences from secreted and periplasmic proteins.</text>
        <dbReference type="EC" id="3.4.21.89"/>
    </reaction>
</comment>
<dbReference type="InterPro" id="IPR036286">
    <property type="entry name" value="LexA/Signal_pep-like_sf"/>
</dbReference>
<name>A0A225DPE6_9BACT</name>
<dbReference type="PANTHER" id="PTHR43390:SF1">
    <property type="entry name" value="CHLOROPLAST PROCESSING PEPTIDASE"/>
    <property type="match status" value="1"/>
</dbReference>
<dbReference type="OrthoDB" id="9802919at2"/>
<dbReference type="NCBIfam" id="TIGR02227">
    <property type="entry name" value="sigpep_I_bact"/>
    <property type="match status" value="1"/>
</dbReference>
<dbReference type="GO" id="GO:0004252">
    <property type="term" value="F:serine-type endopeptidase activity"/>
    <property type="evidence" value="ECO:0007669"/>
    <property type="project" value="InterPro"/>
</dbReference>
<dbReference type="Gene3D" id="2.10.109.10">
    <property type="entry name" value="Umud Fragment, subunit A"/>
    <property type="match status" value="1"/>
</dbReference>
<dbReference type="AlphaFoldDB" id="A0A225DPE6"/>
<feature type="domain" description="Peptidase S26" evidence="4">
    <location>
        <begin position="11"/>
        <end position="138"/>
    </location>
</feature>
<dbReference type="SUPFAM" id="SSF51306">
    <property type="entry name" value="LexA/Signal peptidase"/>
    <property type="match status" value="1"/>
</dbReference>
<dbReference type="EMBL" id="NIDE01000014">
    <property type="protein sequence ID" value="OWK38037.1"/>
    <property type="molecule type" value="Genomic_DNA"/>
</dbReference>
<sequence>MGPIDQVSSELYSFDRFAVNRLLTPRRWDLIVFRSQENPPTQYLKWLVGLPGDEVVVKDGGVWVNGVSQELPPGTTVPILAFGGEEANQEPEPIERSVRLGDNEYFIIDNFSLRTSQARNWGAVPATNVEGVVDVVYFPLSRWRIVR</sequence>
<proteinExistence type="inferred from homology"/>
<evidence type="ECO:0000256" key="1">
    <source>
        <dbReference type="ARBA" id="ARBA00009370"/>
    </source>
</evidence>
<dbReference type="InterPro" id="IPR019533">
    <property type="entry name" value="Peptidase_S26"/>
</dbReference>
<comment type="caution">
    <text evidence="5">The sequence shown here is derived from an EMBL/GenBank/DDBJ whole genome shotgun (WGS) entry which is preliminary data.</text>
</comment>
<evidence type="ECO:0000256" key="3">
    <source>
        <dbReference type="RuleBase" id="RU362042"/>
    </source>
</evidence>
<reference evidence="6" key="1">
    <citation type="submission" date="2017-06" db="EMBL/GenBank/DDBJ databases">
        <title>Genome analysis of Fimbriiglobus ruber SP5, the first member of the order Planctomycetales with confirmed chitinolytic capability.</title>
        <authorList>
            <person name="Ravin N.V."/>
            <person name="Rakitin A.L."/>
            <person name="Ivanova A.A."/>
            <person name="Beletsky A.V."/>
            <person name="Kulichevskaya I.S."/>
            <person name="Mardanov A.V."/>
            <person name="Dedysh S.N."/>
        </authorList>
    </citation>
    <scope>NUCLEOTIDE SEQUENCE [LARGE SCALE GENOMIC DNA]</scope>
    <source>
        <strain evidence="6">SP5</strain>
    </source>
</reference>
<dbReference type="EC" id="3.4.21.89" evidence="3"/>
<keyword evidence="6" id="KW-1185">Reference proteome</keyword>
<protein>
    <recommendedName>
        <fullName evidence="2 3">Signal peptidase I</fullName>
        <ecNumber evidence="3">3.4.21.89</ecNumber>
    </recommendedName>
</protein>
<gene>
    <name evidence="5" type="ORF">FRUB_07157</name>
</gene>
<dbReference type="Proteomes" id="UP000214646">
    <property type="component" value="Unassembled WGS sequence"/>
</dbReference>
<dbReference type="Pfam" id="PF10502">
    <property type="entry name" value="Peptidase_S26"/>
    <property type="match status" value="1"/>
</dbReference>
<evidence type="ECO:0000313" key="6">
    <source>
        <dbReference type="Proteomes" id="UP000214646"/>
    </source>
</evidence>
<comment type="subcellular location">
    <subcellularLocation>
        <location evidence="3">Membrane</location>
        <topology evidence="3">Single-pass type II membrane protein</topology>
    </subcellularLocation>
</comment>
<evidence type="ECO:0000256" key="2">
    <source>
        <dbReference type="ARBA" id="ARBA00019232"/>
    </source>
</evidence>
<comment type="similarity">
    <text evidence="1 3">Belongs to the peptidase S26 family.</text>
</comment>
<evidence type="ECO:0000259" key="4">
    <source>
        <dbReference type="Pfam" id="PF10502"/>
    </source>
</evidence>
<dbReference type="PANTHER" id="PTHR43390">
    <property type="entry name" value="SIGNAL PEPTIDASE I"/>
    <property type="match status" value="1"/>
</dbReference>
<dbReference type="GO" id="GO:0016020">
    <property type="term" value="C:membrane"/>
    <property type="evidence" value="ECO:0007669"/>
    <property type="project" value="UniProtKB-SubCell"/>
</dbReference>
<keyword evidence="3" id="KW-0378">Hydrolase</keyword>
<keyword evidence="3" id="KW-0645">Protease</keyword>
<dbReference type="RefSeq" id="WP_088257851.1">
    <property type="nucleotide sequence ID" value="NZ_NIDE01000014.1"/>
</dbReference>
<evidence type="ECO:0000313" key="5">
    <source>
        <dbReference type="EMBL" id="OWK38037.1"/>
    </source>
</evidence>
<dbReference type="GO" id="GO:0009003">
    <property type="term" value="F:signal peptidase activity"/>
    <property type="evidence" value="ECO:0007669"/>
    <property type="project" value="UniProtKB-EC"/>
</dbReference>